<dbReference type="EMBL" id="PFMR01000313">
    <property type="protein sequence ID" value="PIZ14704.1"/>
    <property type="molecule type" value="Genomic_DNA"/>
</dbReference>
<sequence length="135" mass="14694">MTRYIIISIISGILFALMDGFINGNPFAAKLFEIYKPIARSSLNIPAGMIIDLLYGFAMAGIFLLLYNSLPGATGLAKGASYAVLIWFFRVAMQAMGSWMMFRISEGAVVYSMLAGFGEMLALGILYGLTLKPPM</sequence>
<proteinExistence type="predicted"/>
<dbReference type="Proteomes" id="UP000229307">
    <property type="component" value="Unassembled WGS sequence"/>
</dbReference>
<evidence type="ECO:0000256" key="1">
    <source>
        <dbReference type="SAM" id="Phobius"/>
    </source>
</evidence>
<feature type="transmembrane region" description="Helical" evidence="1">
    <location>
        <begin position="79"/>
        <end position="102"/>
    </location>
</feature>
<comment type="caution">
    <text evidence="2">The sequence shown here is derived from an EMBL/GenBank/DDBJ whole genome shotgun (WGS) entry which is preliminary data.</text>
</comment>
<reference evidence="3" key="1">
    <citation type="submission" date="2017-09" db="EMBL/GenBank/DDBJ databases">
        <title>Depth-based differentiation of microbial function through sediment-hosted aquifers and enrichment of novel symbionts in the deep terrestrial subsurface.</title>
        <authorList>
            <person name="Probst A.J."/>
            <person name="Ladd B."/>
            <person name="Jarett J.K."/>
            <person name="Geller-Mcgrath D.E."/>
            <person name="Sieber C.M.K."/>
            <person name="Emerson J.B."/>
            <person name="Anantharaman K."/>
            <person name="Thomas B.C."/>
            <person name="Malmstrom R."/>
            <person name="Stieglmeier M."/>
            <person name="Klingl A."/>
            <person name="Woyke T."/>
            <person name="Ryan C.M."/>
            <person name="Banfield J.F."/>
        </authorList>
    </citation>
    <scope>NUCLEOTIDE SEQUENCE [LARGE SCALE GENOMIC DNA]</scope>
</reference>
<gene>
    <name evidence="2" type="ORF">COY52_11330</name>
</gene>
<keyword evidence="1" id="KW-0472">Membrane</keyword>
<keyword evidence="1" id="KW-0812">Transmembrane</keyword>
<accession>A0A2M7S597</accession>
<evidence type="ECO:0000313" key="3">
    <source>
        <dbReference type="Proteomes" id="UP000229307"/>
    </source>
</evidence>
<name>A0A2M7S597_9BACT</name>
<evidence type="ECO:0008006" key="4">
    <source>
        <dbReference type="Google" id="ProtNLM"/>
    </source>
</evidence>
<feature type="transmembrane region" description="Helical" evidence="1">
    <location>
        <begin position="48"/>
        <end position="67"/>
    </location>
</feature>
<organism evidence="2 3">
    <name type="scientific">Candidatus Desantisbacteria bacterium CG_4_10_14_0_8_um_filter_48_22</name>
    <dbReference type="NCBI Taxonomy" id="1974543"/>
    <lineage>
        <taxon>Bacteria</taxon>
        <taxon>Candidatus Desantisiibacteriota</taxon>
    </lineage>
</organism>
<protein>
    <recommendedName>
        <fullName evidence="4">DUF1761 domain-containing protein</fullName>
    </recommendedName>
</protein>
<feature type="transmembrane region" description="Helical" evidence="1">
    <location>
        <begin position="108"/>
        <end position="129"/>
    </location>
</feature>
<dbReference type="AlphaFoldDB" id="A0A2M7S597"/>
<keyword evidence="1" id="KW-1133">Transmembrane helix</keyword>
<evidence type="ECO:0000313" key="2">
    <source>
        <dbReference type="EMBL" id="PIZ14704.1"/>
    </source>
</evidence>